<sequence length="59" mass="6355">MPKNTRISLRGVSAQKSNPTSHTPQIIVASSRAAYSHSAARLLRHSNPATTSITRPAME</sequence>
<evidence type="ECO:0000256" key="1">
    <source>
        <dbReference type="SAM" id="MobiDB-lite"/>
    </source>
</evidence>
<organism evidence="2 3">
    <name type="scientific">Salmonella enterica subsp. enterica serovar Bovismorbificans</name>
    <dbReference type="NCBI Taxonomy" id="58097"/>
    <lineage>
        <taxon>Bacteria</taxon>
        <taxon>Pseudomonadati</taxon>
        <taxon>Pseudomonadota</taxon>
        <taxon>Gammaproteobacteria</taxon>
        <taxon>Enterobacterales</taxon>
        <taxon>Enterobacteriaceae</taxon>
        <taxon>Salmonella</taxon>
    </lineage>
</organism>
<proteinExistence type="predicted"/>
<feature type="compositionally biased region" description="Polar residues" evidence="1">
    <location>
        <begin position="14"/>
        <end position="24"/>
    </location>
</feature>
<evidence type="ECO:0000313" key="2">
    <source>
        <dbReference type="EMBL" id="CNU12262.1"/>
    </source>
</evidence>
<feature type="region of interest" description="Disordered" evidence="1">
    <location>
        <begin position="1"/>
        <end position="24"/>
    </location>
</feature>
<dbReference type="EMBL" id="CQPA01000012">
    <property type="protein sequence ID" value="CNU12262.1"/>
    <property type="molecule type" value="Genomic_DNA"/>
</dbReference>
<protein>
    <submittedName>
        <fullName evidence="2">Uncharacterized protein</fullName>
    </submittedName>
</protein>
<name>A0A655CGP5_SALET</name>
<accession>A0A655CGP5</accession>
<dbReference type="Proteomes" id="UP000041314">
    <property type="component" value="Unassembled WGS sequence"/>
</dbReference>
<dbReference type="AlphaFoldDB" id="A0A655CGP5"/>
<gene>
    <name evidence="2" type="ORF">ERS008198_01961</name>
</gene>
<evidence type="ECO:0000313" key="3">
    <source>
        <dbReference type="Proteomes" id="UP000041314"/>
    </source>
</evidence>
<reference evidence="2 3" key="1">
    <citation type="submission" date="2015-03" db="EMBL/GenBank/DDBJ databases">
        <authorList>
            <consortium name="Pathogen Informatics"/>
        </authorList>
    </citation>
    <scope>NUCLEOTIDE SEQUENCE [LARGE SCALE GENOMIC DNA]</scope>
    <source>
        <strain evidence="2 3">A1104</strain>
    </source>
</reference>